<feature type="compositionally biased region" description="Basic and acidic residues" evidence="2">
    <location>
        <begin position="142"/>
        <end position="151"/>
    </location>
</feature>
<dbReference type="PROSITE" id="PS50158">
    <property type="entry name" value="ZF_CCHC"/>
    <property type="match status" value="1"/>
</dbReference>
<dbReference type="InterPro" id="IPR006579">
    <property type="entry name" value="Pre_C2HC_dom"/>
</dbReference>
<evidence type="ECO:0000259" key="3">
    <source>
        <dbReference type="PROSITE" id="PS50158"/>
    </source>
</evidence>
<reference evidence="4" key="1">
    <citation type="submission" date="2022-03" db="EMBL/GenBank/DDBJ databases">
        <authorList>
            <person name="Martin H S."/>
        </authorList>
    </citation>
    <scope>NUCLEOTIDE SEQUENCE</scope>
</reference>
<proteinExistence type="predicted"/>
<keyword evidence="5" id="KW-1185">Reference proteome</keyword>
<name>A0ABN8IV14_9NEOP</name>
<feature type="domain" description="CCHC-type" evidence="3">
    <location>
        <begin position="300"/>
        <end position="313"/>
    </location>
</feature>
<dbReference type="Proteomes" id="UP000837857">
    <property type="component" value="Chromosome 4"/>
</dbReference>
<organism evidence="4 5">
    <name type="scientific">Iphiclides podalirius</name>
    <name type="common">scarce swallowtail</name>
    <dbReference type="NCBI Taxonomy" id="110791"/>
    <lineage>
        <taxon>Eukaryota</taxon>
        <taxon>Metazoa</taxon>
        <taxon>Ecdysozoa</taxon>
        <taxon>Arthropoda</taxon>
        <taxon>Hexapoda</taxon>
        <taxon>Insecta</taxon>
        <taxon>Pterygota</taxon>
        <taxon>Neoptera</taxon>
        <taxon>Endopterygota</taxon>
        <taxon>Lepidoptera</taxon>
        <taxon>Glossata</taxon>
        <taxon>Ditrysia</taxon>
        <taxon>Papilionoidea</taxon>
        <taxon>Papilionidae</taxon>
        <taxon>Papilioninae</taxon>
        <taxon>Iphiclides</taxon>
    </lineage>
</organism>
<feature type="region of interest" description="Disordered" evidence="2">
    <location>
        <begin position="26"/>
        <end position="151"/>
    </location>
</feature>
<feature type="compositionally biased region" description="Low complexity" evidence="2">
    <location>
        <begin position="34"/>
        <end position="49"/>
    </location>
</feature>
<evidence type="ECO:0000313" key="5">
    <source>
        <dbReference type="Proteomes" id="UP000837857"/>
    </source>
</evidence>
<dbReference type="InterPro" id="IPR001878">
    <property type="entry name" value="Znf_CCHC"/>
</dbReference>
<sequence>MAHPEGMLDFLMEKYPELYRKVVEEVTNSSRPFSRASSQGATTSSSSSQEEMELDSPLSPDADEGGLFTQVVNKKKCKRKKRSSQPSSAAPSPVPPVKAPRPTESAIAGPSRPTPPTPSPSAKQTPVASQPTPAPPAAPRAPQDKRPPPLFIRDTEKWPMEAISALSNRLKFVATTTAQGIKLQLETADAHRQVSKFLGAKQVFYHTYTLAEDRILRAFIKRIPSNIPTETVLDSLKEQNLPVHAVHRTKSRRKRTPIDMVMVHLDLSPEEEAIFNIESVIGLTNIVIEPPHKATLPGQCHKCQNYGHAARNCFAKPRCVKCLGDHGTPDCPRPRDKALLANYGPPACVLCQQHEGSQFQRPPHSLLFAPRGRTPWPPLGPNRIRHSRNPNQPPNRRLSHHHQKRPGATPWTR</sequence>
<gene>
    <name evidence="4" type="ORF">IPOD504_LOCUS14001</name>
</gene>
<feature type="non-terminal residue" evidence="4">
    <location>
        <position position="413"/>
    </location>
</feature>
<dbReference type="Pfam" id="PF07530">
    <property type="entry name" value="PRE_C2HC"/>
    <property type="match status" value="1"/>
</dbReference>
<evidence type="ECO:0000313" key="4">
    <source>
        <dbReference type="EMBL" id="CAH2067710.1"/>
    </source>
</evidence>
<dbReference type="SMART" id="SM00596">
    <property type="entry name" value="PRE_C2HC"/>
    <property type="match status" value="1"/>
</dbReference>
<keyword evidence="1" id="KW-0479">Metal-binding</keyword>
<feature type="region of interest" description="Disordered" evidence="2">
    <location>
        <begin position="360"/>
        <end position="413"/>
    </location>
</feature>
<feature type="compositionally biased region" description="Basic residues" evidence="2">
    <location>
        <begin position="73"/>
        <end position="83"/>
    </location>
</feature>
<evidence type="ECO:0000256" key="2">
    <source>
        <dbReference type="SAM" id="MobiDB-lite"/>
    </source>
</evidence>
<dbReference type="EMBL" id="OW152816">
    <property type="protein sequence ID" value="CAH2067710.1"/>
    <property type="molecule type" value="Genomic_DNA"/>
</dbReference>
<keyword evidence="1" id="KW-0862">Zinc</keyword>
<evidence type="ECO:0000256" key="1">
    <source>
        <dbReference type="PROSITE-ProRule" id="PRU00047"/>
    </source>
</evidence>
<feature type="compositionally biased region" description="Low complexity" evidence="2">
    <location>
        <begin position="120"/>
        <end position="131"/>
    </location>
</feature>
<accession>A0ABN8IV14</accession>
<protein>
    <recommendedName>
        <fullName evidence="3">CCHC-type domain-containing protein</fullName>
    </recommendedName>
</protein>
<keyword evidence="1" id="KW-0863">Zinc-finger</keyword>